<dbReference type="EMBL" id="ACPB03013126">
    <property type="status" value="NOT_ANNOTATED_CDS"/>
    <property type="molecule type" value="Genomic_DNA"/>
</dbReference>
<dbReference type="EMBL" id="ACPB03013130">
    <property type="status" value="NOT_ANNOTATED_CDS"/>
    <property type="molecule type" value="Genomic_DNA"/>
</dbReference>
<protein>
    <submittedName>
        <fullName evidence="1">Uncharacterized protein</fullName>
    </submittedName>
</protein>
<dbReference type="EMBL" id="ACPB03013129">
    <property type="status" value="NOT_ANNOTATED_CDS"/>
    <property type="molecule type" value="Genomic_DNA"/>
</dbReference>
<reference evidence="1" key="1">
    <citation type="submission" date="2015-05" db="UniProtKB">
        <authorList>
            <consortium name="EnsemblMetazoa"/>
        </authorList>
    </citation>
    <scope>IDENTIFICATION</scope>
</reference>
<dbReference type="EnsemblMetazoa" id="RPRC011687-RA">
    <property type="protein sequence ID" value="RPRC011687-PA"/>
    <property type="gene ID" value="RPRC011687"/>
</dbReference>
<name>T1I5W8_RHOPR</name>
<dbReference type="EMBL" id="ACPB03013127">
    <property type="status" value="NOT_ANNOTATED_CDS"/>
    <property type="molecule type" value="Genomic_DNA"/>
</dbReference>
<evidence type="ECO:0000313" key="2">
    <source>
        <dbReference type="Proteomes" id="UP000015103"/>
    </source>
</evidence>
<keyword evidence="2" id="KW-1185">Reference proteome</keyword>
<dbReference type="EMBL" id="ACPB03013128">
    <property type="status" value="NOT_ANNOTATED_CDS"/>
    <property type="molecule type" value="Genomic_DNA"/>
</dbReference>
<organism evidence="1 2">
    <name type="scientific">Rhodnius prolixus</name>
    <name type="common">Triatomid bug</name>
    <dbReference type="NCBI Taxonomy" id="13249"/>
    <lineage>
        <taxon>Eukaryota</taxon>
        <taxon>Metazoa</taxon>
        <taxon>Ecdysozoa</taxon>
        <taxon>Arthropoda</taxon>
        <taxon>Hexapoda</taxon>
        <taxon>Insecta</taxon>
        <taxon>Pterygota</taxon>
        <taxon>Neoptera</taxon>
        <taxon>Paraneoptera</taxon>
        <taxon>Hemiptera</taxon>
        <taxon>Heteroptera</taxon>
        <taxon>Panheteroptera</taxon>
        <taxon>Cimicomorpha</taxon>
        <taxon>Reduviidae</taxon>
        <taxon>Triatominae</taxon>
        <taxon>Rhodnius</taxon>
    </lineage>
</organism>
<proteinExistence type="predicted"/>
<accession>T1I5W8</accession>
<dbReference type="InParanoid" id="T1I5W8"/>
<dbReference type="Proteomes" id="UP000015103">
    <property type="component" value="Unassembled WGS sequence"/>
</dbReference>
<dbReference type="AlphaFoldDB" id="T1I5W8"/>
<evidence type="ECO:0000313" key="1">
    <source>
        <dbReference type="EnsemblMetazoa" id="RPRC011687-PA"/>
    </source>
</evidence>
<dbReference type="HOGENOM" id="CLU_3178135_0_0_1"/>
<dbReference type="VEuPathDB" id="VectorBase:RPRC011687"/>
<sequence length="47" mass="5347">VLFSRSLVHITGALVHLSKILVYTSGTIVHINDFRGVKWNVFTQEHI</sequence>